<dbReference type="Pfam" id="PF12325">
    <property type="entry name" value="TMF_TATA_bd"/>
    <property type="match status" value="1"/>
</dbReference>
<dbReference type="AlphaFoldDB" id="A0A7R9ZD22"/>
<proteinExistence type="predicted"/>
<dbReference type="PANTHER" id="PTHR47347:SF2">
    <property type="entry name" value="GOLGIN CANDIDATE 5"/>
    <property type="match status" value="1"/>
</dbReference>
<evidence type="ECO:0000256" key="2">
    <source>
        <dbReference type="ARBA" id="ARBA00023034"/>
    </source>
</evidence>
<feature type="compositionally biased region" description="Basic and acidic residues" evidence="5">
    <location>
        <begin position="476"/>
        <end position="488"/>
    </location>
</feature>
<protein>
    <recommendedName>
        <fullName evidence="6">TATA element modulatory factor 1 TATA binding domain-containing protein</fullName>
    </recommendedName>
</protein>
<dbReference type="Pfam" id="PF12329">
    <property type="entry name" value="TMF_DNA_bd"/>
    <property type="match status" value="1"/>
</dbReference>
<dbReference type="InterPro" id="IPR022091">
    <property type="entry name" value="TMF_TATA-bd"/>
</dbReference>
<evidence type="ECO:0000259" key="6">
    <source>
        <dbReference type="Pfam" id="PF12325"/>
    </source>
</evidence>
<feature type="coiled-coil region" evidence="4">
    <location>
        <begin position="263"/>
        <end position="384"/>
    </location>
</feature>
<feature type="region of interest" description="Disordered" evidence="5">
    <location>
        <begin position="476"/>
        <end position="499"/>
    </location>
</feature>
<feature type="coiled-coil region" evidence="4">
    <location>
        <begin position="162"/>
        <end position="196"/>
    </location>
</feature>
<evidence type="ECO:0000256" key="4">
    <source>
        <dbReference type="SAM" id="Coils"/>
    </source>
</evidence>
<evidence type="ECO:0000313" key="7">
    <source>
        <dbReference type="EMBL" id="CAD8318856.1"/>
    </source>
</evidence>
<dbReference type="GO" id="GO:0005794">
    <property type="term" value="C:Golgi apparatus"/>
    <property type="evidence" value="ECO:0007669"/>
    <property type="project" value="UniProtKB-SubCell"/>
</dbReference>
<evidence type="ECO:0000256" key="5">
    <source>
        <dbReference type="SAM" id="MobiDB-lite"/>
    </source>
</evidence>
<sequence length="707" mass="78930">MFAHWRIRLLNARMRRQRNSRRELMKLLVCKKNTPSGSGGVASSPALTSTNAPIANKEVVEYSEPTIVAPVEQMVEAKAPSSAPLPKTVSKPRAKTSPAKPAELVAVEADDESADEDVAPDVDGMRLKAVLRELKVVKKQLVAREDEIARRAEQRASLDAEQDAESERAALAEQKLADAEIRLRSLTQECKELKKIADSHVSADMLVKEKDEIIKEVMAEGEVLSKKQAEMEGTIKKLRKELRERDEVQSAIDGEVRDKGASIEKLSAELKATRGELASEKARLSAELNEQKDYYLSKLAQAKEELTDAEVKANATRSEELANEVKALREREQGLKDQVADLQHSLQRSSAALERQEERFKNDLAAVEERAQTAETSHDELLRRMPESTRPLLRQIEALQMQATENADAWAAAERASSARLTEVQERADTALAREEAALDEKEAALREKRAMLDQVDKLKGEIEALKRQLEAQQEKTAAETKKLEKYTESFSEQEGRMSALEDEANERESKLKQLLAQERGKHKQLGEAWDRERADLLANVLQLEGTLKTSQDELNILKSERFDTNTPLSPAKPAQTTTLLTGGEAGLSLAVRDTLAQLKSQLAARTTELEIAQEQIRKLEQTRESLANELVNSAKLADSGVADTVALDTLRARLEALERRYDAALEVIGERDEECEEMRDRLSAMRSMLDTQATQIAQLSKTRIIE</sequence>
<name>A0A7R9ZD22_9CHLO</name>
<dbReference type="InterPro" id="IPR022092">
    <property type="entry name" value="TMF_DNA-bd"/>
</dbReference>
<accession>A0A7R9ZD22</accession>
<organism evidence="7">
    <name type="scientific">Ostreococcus mediterraneus</name>
    <dbReference type="NCBI Taxonomy" id="1486918"/>
    <lineage>
        <taxon>Eukaryota</taxon>
        <taxon>Viridiplantae</taxon>
        <taxon>Chlorophyta</taxon>
        <taxon>Mamiellophyceae</taxon>
        <taxon>Mamiellales</taxon>
        <taxon>Bathycoccaceae</taxon>
        <taxon>Ostreococcus</taxon>
    </lineage>
</organism>
<gene>
    <name evidence="7" type="ORF">OMED0937_LOCUS97</name>
</gene>
<feature type="coiled-coil region" evidence="4">
    <location>
        <begin position="596"/>
        <end position="675"/>
    </location>
</feature>
<reference evidence="7" key="1">
    <citation type="submission" date="2021-01" db="EMBL/GenBank/DDBJ databases">
        <authorList>
            <person name="Corre E."/>
            <person name="Pelletier E."/>
            <person name="Niang G."/>
            <person name="Scheremetjew M."/>
            <person name="Finn R."/>
            <person name="Kale V."/>
            <person name="Holt S."/>
            <person name="Cochrane G."/>
            <person name="Meng A."/>
            <person name="Brown T."/>
            <person name="Cohen L."/>
        </authorList>
    </citation>
    <scope>NUCLEOTIDE SEQUENCE</scope>
    <source>
        <strain evidence="7">Clade-D-RCC2593</strain>
    </source>
</reference>
<keyword evidence="3 4" id="KW-0175">Coiled coil</keyword>
<keyword evidence="2" id="KW-0333">Golgi apparatus</keyword>
<comment type="subcellular location">
    <subcellularLocation>
        <location evidence="1">Golgi apparatus</location>
    </subcellularLocation>
</comment>
<evidence type="ECO:0000256" key="1">
    <source>
        <dbReference type="ARBA" id="ARBA00004555"/>
    </source>
</evidence>
<dbReference type="PANTHER" id="PTHR47347">
    <property type="entry name" value="GOLGIN CANDIDATE 5"/>
    <property type="match status" value="1"/>
</dbReference>
<feature type="region of interest" description="Disordered" evidence="5">
    <location>
        <begin position="78"/>
        <end position="102"/>
    </location>
</feature>
<dbReference type="EMBL" id="HBEE01000137">
    <property type="protein sequence ID" value="CAD8318856.1"/>
    <property type="molecule type" value="Transcribed_RNA"/>
</dbReference>
<evidence type="ECO:0000256" key="3">
    <source>
        <dbReference type="ARBA" id="ARBA00023054"/>
    </source>
</evidence>
<feature type="domain" description="TATA element modulatory factor 1 TATA binding" evidence="6">
    <location>
        <begin position="595"/>
        <end position="696"/>
    </location>
</feature>